<dbReference type="KEGG" id="cmp:Cha6605_4048"/>
<dbReference type="PATRIC" id="fig|1173020.3.peg.4647"/>
<protein>
    <recommendedName>
        <fullName evidence="3">DUF309 domain-containing protein</fullName>
    </recommendedName>
</protein>
<keyword evidence="2" id="KW-1185">Reference proteome</keyword>
<accession>K9ULD1</accession>
<dbReference type="SUPFAM" id="SSF140663">
    <property type="entry name" value="TTHA0068-like"/>
    <property type="match status" value="1"/>
</dbReference>
<dbReference type="EMBL" id="CP003600">
    <property type="protein sequence ID" value="AFY95004.1"/>
    <property type="molecule type" value="Genomic_DNA"/>
</dbReference>
<evidence type="ECO:0000313" key="2">
    <source>
        <dbReference type="Proteomes" id="UP000010366"/>
    </source>
</evidence>
<dbReference type="OrthoDB" id="165483at2"/>
<dbReference type="STRING" id="1173020.Cha6605_4048"/>
<gene>
    <name evidence="1" type="ORF">Cha6605_4048</name>
</gene>
<evidence type="ECO:0000313" key="1">
    <source>
        <dbReference type="EMBL" id="AFY95004.1"/>
    </source>
</evidence>
<dbReference type="PANTHER" id="PTHR34796:SF1">
    <property type="entry name" value="EXPRESSED PROTEIN"/>
    <property type="match status" value="1"/>
</dbReference>
<name>K9ULD1_CHAP6</name>
<dbReference type="HOGENOM" id="CLU_125317_1_0_3"/>
<dbReference type="Gene3D" id="1.10.3450.10">
    <property type="entry name" value="TTHA0068-like"/>
    <property type="match status" value="1"/>
</dbReference>
<evidence type="ECO:0008006" key="3">
    <source>
        <dbReference type="Google" id="ProtNLM"/>
    </source>
</evidence>
<dbReference type="PANTHER" id="PTHR34796">
    <property type="entry name" value="EXPRESSED PROTEIN"/>
    <property type="match status" value="1"/>
</dbReference>
<dbReference type="RefSeq" id="WP_015161116.1">
    <property type="nucleotide sequence ID" value="NC_019697.1"/>
</dbReference>
<dbReference type="AlphaFoldDB" id="K9ULD1"/>
<proteinExistence type="predicted"/>
<dbReference type="Pfam" id="PF03745">
    <property type="entry name" value="DUF309"/>
    <property type="match status" value="1"/>
</dbReference>
<dbReference type="Proteomes" id="UP000010366">
    <property type="component" value="Chromosome"/>
</dbReference>
<dbReference type="InterPro" id="IPR005500">
    <property type="entry name" value="DUF309"/>
</dbReference>
<dbReference type="InterPro" id="IPR023203">
    <property type="entry name" value="TTHA0068_sf"/>
</dbReference>
<organism evidence="1 2">
    <name type="scientific">Chamaesiphon minutus (strain ATCC 27169 / PCC 6605)</name>
    <dbReference type="NCBI Taxonomy" id="1173020"/>
    <lineage>
        <taxon>Bacteria</taxon>
        <taxon>Bacillati</taxon>
        <taxon>Cyanobacteriota</taxon>
        <taxon>Cyanophyceae</taxon>
        <taxon>Gomontiellales</taxon>
        <taxon>Chamaesiphonaceae</taxon>
        <taxon>Chamaesiphon</taxon>
    </lineage>
</organism>
<dbReference type="eggNOG" id="COG1547">
    <property type="taxonomic scope" value="Bacteria"/>
</dbReference>
<reference evidence="1 2" key="1">
    <citation type="submission" date="2012-05" db="EMBL/GenBank/DDBJ databases">
        <title>Finished chromosome of genome of Chamaesiphon sp. PCC 6605.</title>
        <authorList>
            <consortium name="US DOE Joint Genome Institute"/>
            <person name="Gugger M."/>
            <person name="Coursin T."/>
            <person name="Rippka R."/>
            <person name="Tandeau De Marsac N."/>
            <person name="Huntemann M."/>
            <person name="Wei C.-L."/>
            <person name="Han J."/>
            <person name="Detter J.C."/>
            <person name="Han C."/>
            <person name="Tapia R."/>
            <person name="Chen A."/>
            <person name="Kyrpides N."/>
            <person name="Mavromatis K."/>
            <person name="Markowitz V."/>
            <person name="Szeto E."/>
            <person name="Ivanova N."/>
            <person name="Pagani I."/>
            <person name="Pati A."/>
            <person name="Goodwin L."/>
            <person name="Nordberg H.P."/>
            <person name="Cantor M.N."/>
            <person name="Hua S.X."/>
            <person name="Woyke T."/>
            <person name="Kerfeld C.A."/>
        </authorList>
    </citation>
    <scope>NUCLEOTIDE SEQUENCE [LARGE SCALE GENOMIC DNA]</scope>
    <source>
        <strain evidence="2">ATCC 27169 / PCC 6605</strain>
    </source>
</reference>
<sequence length="129" mass="14672">MSDFPPEWLQGINEFNAGEYYACHDTLEALWMESVDPDKKFYQGVLQIAVACYHLHNRNWRGAVTLLGEGIGRLPYYQPVYAGIDVTRLMEDSRNLLNTLQSIGIEGIDDFVDRLSQDSSILPMVRSIS</sequence>